<gene>
    <name evidence="10" type="ORF">F2P47_13075</name>
</gene>
<keyword evidence="11" id="KW-1185">Reference proteome</keyword>
<feature type="transmembrane region" description="Helical" evidence="9">
    <location>
        <begin position="75"/>
        <end position="93"/>
    </location>
</feature>
<evidence type="ECO:0000313" key="10">
    <source>
        <dbReference type="EMBL" id="KAB7739357.1"/>
    </source>
</evidence>
<dbReference type="Proteomes" id="UP000468901">
    <property type="component" value="Unassembled WGS sequence"/>
</dbReference>
<evidence type="ECO:0000256" key="4">
    <source>
        <dbReference type="ARBA" id="ARBA00022519"/>
    </source>
</evidence>
<keyword evidence="6 9" id="KW-1133">Transmembrane helix</keyword>
<dbReference type="Pfam" id="PF04143">
    <property type="entry name" value="Sulf_transp"/>
    <property type="match status" value="1"/>
</dbReference>
<evidence type="ECO:0000256" key="9">
    <source>
        <dbReference type="SAM" id="Phobius"/>
    </source>
</evidence>
<dbReference type="RefSeq" id="WP_152216813.1">
    <property type="nucleotide sequence ID" value="NZ_JBAQYD010000114.1"/>
</dbReference>
<evidence type="ECO:0000256" key="3">
    <source>
        <dbReference type="ARBA" id="ARBA00022475"/>
    </source>
</evidence>
<name>A0A6N6VGG7_9HYPH</name>
<dbReference type="EMBL" id="WESC01000011">
    <property type="protein sequence ID" value="KAB7739357.1"/>
    <property type="molecule type" value="Genomic_DNA"/>
</dbReference>
<keyword evidence="4" id="KW-0997">Cell inner membrane</keyword>
<accession>A0A6N6VGG7</accession>
<evidence type="ECO:0000256" key="2">
    <source>
        <dbReference type="ARBA" id="ARBA00022448"/>
    </source>
</evidence>
<proteinExistence type="inferred from homology"/>
<dbReference type="InterPro" id="IPR007272">
    <property type="entry name" value="Sulf_transp_TsuA/YedE"/>
</dbReference>
<evidence type="ECO:0000256" key="5">
    <source>
        <dbReference type="ARBA" id="ARBA00022692"/>
    </source>
</evidence>
<evidence type="ECO:0000256" key="7">
    <source>
        <dbReference type="ARBA" id="ARBA00023136"/>
    </source>
</evidence>
<reference evidence="10 11" key="1">
    <citation type="submission" date="2019-09" db="EMBL/GenBank/DDBJ databases">
        <title>Parvibaculum sedimenti sp. nov., isolated from sediment.</title>
        <authorList>
            <person name="Wang Y."/>
        </authorList>
    </citation>
    <scope>NUCLEOTIDE SEQUENCE [LARGE SCALE GENOMIC DNA]</scope>
    <source>
        <strain evidence="10 11">HXT-9</strain>
    </source>
</reference>
<evidence type="ECO:0000256" key="6">
    <source>
        <dbReference type="ARBA" id="ARBA00022989"/>
    </source>
</evidence>
<dbReference type="AlphaFoldDB" id="A0A6N6VGG7"/>
<feature type="transmembrane region" description="Helical" evidence="9">
    <location>
        <begin position="113"/>
        <end position="131"/>
    </location>
</feature>
<comment type="caution">
    <text evidence="10">The sequence shown here is derived from an EMBL/GenBank/DDBJ whole genome shotgun (WGS) entry which is preliminary data.</text>
</comment>
<comment type="similarity">
    <text evidence="8">Belongs to the TsuA/YedE (TC 9.B.102) family.</text>
</comment>
<dbReference type="PANTHER" id="PTHR30574:SF1">
    <property type="entry name" value="SULPHUR TRANSPORT DOMAIN-CONTAINING PROTEIN"/>
    <property type="match status" value="1"/>
</dbReference>
<sequence>MEIFATAAAGGALIGLAAAGMLLVNGSIAGISGIFGNALAGQPGLWRWTFLAGLIAAPLVAPLAKIEVPAPHHQAGLVTLAIAGLLVGIGTRLSGGCTSGHGVCGLSNLSRRSLVATGTFMLVAALTVYAVRHLHLPVGF</sequence>
<dbReference type="GO" id="GO:0005886">
    <property type="term" value="C:plasma membrane"/>
    <property type="evidence" value="ECO:0007669"/>
    <property type="project" value="UniProtKB-SubCell"/>
</dbReference>
<protein>
    <submittedName>
        <fullName evidence="10">YeeE/YedE family protein</fullName>
    </submittedName>
</protein>
<evidence type="ECO:0000256" key="8">
    <source>
        <dbReference type="ARBA" id="ARBA00035655"/>
    </source>
</evidence>
<dbReference type="PANTHER" id="PTHR30574">
    <property type="entry name" value="INNER MEMBRANE PROTEIN YEDE"/>
    <property type="match status" value="1"/>
</dbReference>
<evidence type="ECO:0000256" key="1">
    <source>
        <dbReference type="ARBA" id="ARBA00004429"/>
    </source>
</evidence>
<feature type="transmembrane region" description="Helical" evidence="9">
    <location>
        <begin position="45"/>
        <end position="63"/>
    </location>
</feature>
<organism evidence="10 11">
    <name type="scientific">Parvibaculum sedimenti</name>
    <dbReference type="NCBI Taxonomy" id="2608632"/>
    <lineage>
        <taxon>Bacteria</taxon>
        <taxon>Pseudomonadati</taxon>
        <taxon>Pseudomonadota</taxon>
        <taxon>Alphaproteobacteria</taxon>
        <taxon>Hyphomicrobiales</taxon>
        <taxon>Parvibaculaceae</taxon>
        <taxon>Parvibaculum</taxon>
    </lineage>
</organism>
<keyword evidence="3" id="KW-1003">Cell membrane</keyword>
<keyword evidence="2" id="KW-0813">Transport</keyword>
<keyword evidence="5 9" id="KW-0812">Transmembrane</keyword>
<comment type="subcellular location">
    <subcellularLocation>
        <location evidence="1">Cell inner membrane</location>
        <topology evidence="1">Multi-pass membrane protein</topology>
    </subcellularLocation>
</comment>
<keyword evidence="7 9" id="KW-0472">Membrane</keyword>
<evidence type="ECO:0000313" key="11">
    <source>
        <dbReference type="Proteomes" id="UP000468901"/>
    </source>
</evidence>